<evidence type="ECO:0000313" key="8">
    <source>
        <dbReference type="Proteomes" id="UP000572051"/>
    </source>
</evidence>
<feature type="domain" description="HTH tetR-type" evidence="6">
    <location>
        <begin position="22"/>
        <end position="82"/>
    </location>
</feature>
<dbReference type="PRINTS" id="PR00455">
    <property type="entry name" value="HTHTETR"/>
</dbReference>
<evidence type="ECO:0000256" key="3">
    <source>
        <dbReference type="ARBA" id="ARBA00023163"/>
    </source>
</evidence>
<dbReference type="Pfam" id="PF00440">
    <property type="entry name" value="TetR_N"/>
    <property type="match status" value="1"/>
</dbReference>
<evidence type="ECO:0000256" key="5">
    <source>
        <dbReference type="SAM" id="MobiDB-lite"/>
    </source>
</evidence>
<keyword evidence="1" id="KW-0805">Transcription regulation</keyword>
<reference evidence="7 8" key="1">
    <citation type="submission" date="2020-07" db="EMBL/GenBank/DDBJ databases">
        <title>Sequencing the genomes of 1000 actinobacteria strains.</title>
        <authorList>
            <person name="Klenk H.-P."/>
        </authorList>
    </citation>
    <scope>NUCLEOTIDE SEQUENCE [LARGE SCALE GENOMIC DNA]</scope>
    <source>
        <strain evidence="7 8">DSM 44442</strain>
    </source>
</reference>
<keyword evidence="8" id="KW-1185">Reference proteome</keyword>
<dbReference type="Pfam" id="PF17754">
    <property type="entry name" value="TetR_C_14"/>
    <property type="match status" value="1"/>
</dbReference>
<accession>A0A7Z0ET10</accession>
<proteinExistence type="predicted"/>
<dbReference type="Gene3D" id="1.10.10.60">
    <property type="entry name" value="Homeodomain-like"/>
    <property type="match status" value="1"/>
</dbReference>
<dbReference type="EMBL" id="JACCFS010000001">
    <property type="protein sequence ID" value="NYJ37629.1"/>
    <property type="molecule type" value="Genomic_DNA"/>
</dbReference>
<evidence type="ECO:0000256" key="4">
    <source>
        <dbReference type="PROSITE-ProRule" id="PRU00335"/>
    </source>
</evidence>
<keyword evidence="2 4" id="KW-0238">DNA-binding</keyword>
<comment type="caution">
    <text evidence="7">The sequence shown here is derived from an EMBL/GenBank/DDBJ whole genome shotgun (WGS) entry which is preliminary data.</text>
</comment>
<name>A0A7Z0ET10_9ACTN</name>
<dbReference type="InterPro" id="IPR001647">
    <property type="entry name" value="HTH_TetR"/>
</dbReference>
<feature type="compositionally biased region" description="Basic and acidic residues" evidence="5">
    <location>
        <begin position="1"/>
        <end position="17"/>
    </location>
</feature>
<dbReference type="Gene3D" id="1.10.357.10">
    <property type="entry name" value="Tetracycline Repressor, domain 2"/>
    <property type="match status" value="1"/>
</dbReference>
<dbReference type="SUPFAM" id="SSF46689">
    <property type="entry name" value="Homeodomain-like"/>
    <property type="match status" value="1"/>
</dbReference>
<dbReference type="PROSITE" id="PS50977">
    <property type="entry name" value="HTH_TETR_2"/>
    <property type="match status" value="1"/>
</dbReference>
<dbReference type="InterPro" id="IPR041347">
    <property type="entry name" value="MftR_C"/>
</dbReference>
<dbReference type="GO" id="GO:0000976">
    <property type="term" value="F:transcription cis-regulatory region binding"/>
    <property type="evidence" value="ECO:0007669"/>
    <property type="project" value="TreeGrafter"/>
</dbReference>
<evidence type="ECO:0000259" key="6">
    <source>
        <dbReference type="PROSITE" id="PS50977"/>
    </source>
</evidence>
<gene>
    <name evidence="7" type="ORF">HNR10_005510</name>
</gene>
<dbReference type="AlphaFoldDB" id="A0A7Z0ET10"/>
<sequence>MAQRRVVDERAGRDGLRERKKARTRNGIRREALRLFREQGYQATTMEQIARAADVAPSTLFRYFPTKDDLARLSDYHALGPRVVELFEALPAGGDVLTDLRAVLRAAVAELPEDERRARAERDVLVATVPELWAANLGLVGEGARVLRDLIARRTGRSPRDAAVRSLAGAVVGVCVQALADCADRPDADPVEAVDEALGALRAGLEL</sequence>
<dbReference type="RefSeq" id="WP_218898066.1">
    <property type="nucleotide sequence ID" value="NZ_JACCFS010000001.1"/>
</dbReference>
<dbReference type="GO" id="GO:0003700">
    <property type="term" value="F:DNA-binding transcription factor activity"/>
    <property type="evidence" value="ECO:0007669"/>
    <property type="project" value="TreeGrafter"/>
</dbReference>
<dbReference type="PANTHER" id="PTHR30055">
    <property type="entry name" value="HTH-TYPE TRANSCRIPTIONAL REGULATOR RUTR"/>
    <property type="match status" value="1"/>
</dbReference>
<evidence type="ECO:0000256" key="2">
    <source>
        <dbReference type="ARBA" id="ARBA00023125"/>
    </source>
</evidence>
<protein>
    <submittedName>
        <fullName evidence="7">AcrR family transcriptional regulator</fullName>
    </submittedName>
</protein>
<dbReference type="InterPro" id="IPR009057">
    <property type="entry name" value="Homeodomain-like_sf"/>
</dbReference>
<dbReference type="PANTHER" id="PTHR30055:SF234">
    <property type="entry name" value="HTH-TYPE TRANSCRIPTIONAL REGULATOR BETI"/>
    <property type="match status" value="1"/>
</dbReference>
<keyword evidence="3" id="KW-0804">Transcription</keyword>
<evidence type="ECO:0000256" key="1">
    <source>
        <dbReference type="ARBA" id="ARBA00023015"/>
    </source>
</evidence>
<dbReference type="InterPro" id="IPR050109">
    <property type="entry name" value="HTH-type_TetR-like_transc_reg"/>
</dbReference>
<evidence type="ECO:0000313" key="7">
    <source>
        <dbReference type="EMBL" id="NYJ37629.1"/>
    </source>
</evidence>
<dbReference type="Proteomes" id="UP000572051">
    <property type="component" value="Unassembled WGS sequence"/>
</dbReference>
<feature type="region of interest" description="Disordered" evidence="5">
    <location>
        <begin position="1"/>
        <end position="23"/>
    </location>
</feature>
<feature type="DNA-binding region" description="H-T-H motif" evidence="4">
    <location>
        <begin position="45"/>
        <end position="64"/>
    </location>
</feature>
<organism evidence="7 8">
    <name type="scientific">Nocardiopsis aegyptia</name>
    <dbReference type="NCBI Taxonomy" id="220378"/>
    <lineage>
        <taxon>Bacteria</taxon>
        <taxon>Bacillati</taxon>
        <taxon>Actinomycetota</taxon>
        <taxon>Actinomycetes</taxon>
        <taxon>Streptosporangiales</taxon>
        <taxon>Nocardiopsidaceae</taxon>
        <taxon>Nocardiopsis</taxon>
    </lineage>
</organism>